<gene>
    <name evidence="12" type="ORF">B0I71DRAFT_128895</name>
    <name evidence="11" type="ORF">YALI1_F34387g</name>
</gene>
<dbReference type="GO" id="GO:0003777">
    <property type="term" value="F:microtubule motor activity"/>
    <property type="evidence" value="ECO:0007669"/>
    <property type="project" value="InterPro"/>
</dbReference>
<dbReference type="GO" id="GO:0016787">
    <property type="term" value="F:hydrolase activity"/>
    <property type="evidence" value="ECO:0007669"/>
    <property type="project" value="UniProtKB-KW"/>
</dbReference>
<feature type="coiled-coil region" evidence="8">
    <location>
        <begin position="375"/>
        <end position="431"/>
    </location>
</feature>
<feature type="compositionally biased region" description="Polar residues" evidence="9">
    <location>
        <begin position="1"/>
        <end position="13"/>
    </location>
</feature>
<evidence type="ECO:0000313" key="12">
    <source>
        <dbReference type="EMBL" id="RDW27633.1"/>
    </source>
</evidence>
<comment type="similarity">
    <text evidence="6 7">Belongs to the TRAFAC class myosin-kinesin ATPase superfamily. Kinesin family.</text>
</comment>
<dbReference type="OMA" id="TEGCHIN"/>
<feature type="binding site" evidence="6">
    <location>
        <begin position="128"/>
        <end position="135"/>
    </location>
    <ligand>
        <name>ATP</name>
        <dbReference type="ChEBI" id="CHEBI:30616"/>
    </ligand>
</feature>
<evidence type="ECO:0000256" key="1">
    <source>
        <dbReference type="ARBA" id="ARBA00022701"/>
    </source>
</evidence>
<dbReference type="PANTHER" id="PTHR47968:SF36">
    <property type="entry name" value="KINESIN HEAVY CHAIN ISOFORM X1"/>
    <property type="match status" value="1"/>
</dbReference>
<evidence type="ECO:0000256" key="6">
    <source>
        <dbReference type="PROSITE-ProRule" id="PRU00283"/>
    </source>
</evidence>
<name>A0A1H6PN77_YARLL</name>
<dbReference type="PANTHER" id="PTHR47968">
    <property type="entry name" value="CENTROMERE PROTEIN E"/>
    <property type="match status" value="1"/>
</dbReference>
<dbReference type="OrthoDB" id="3176171at2759"/>
<keyword evidence="5 6" id="KW-0505">Motor protein</keyword>
<keyword evidence="2 6" id="KW-0547">Nucleotide-binding</keyword>
<keyword evidence="3 6" id="KW-0067">ATP-binding</keyword>
<evidence type="ECO:0000256" key="7">
    <source>
        <dbReference type="RuleBase" id="RU000394"/>
    </source>
</evidence>
<dbReference type="PROSITE" id="PS00411">
    <property type="entry name" value="KINESIN_MOTOR_1"/>
    <property type="match status" value="1"/>
</dbReference>
<dbReference type="AlphaFoldDB" id="A0A1H6PN77"/>
<evidence type="ECO:0000313" key="11">
    <source>
        <dbReference type="EMBL" id="AOW07763.1"/>
    </source>
</evidence>
<proteinExistence type="inferred from homology"/>
<dbReference type="eggNOG" id="KOG0242">
    <property type="taxonomic scope" value="Eukaryota"/>
</dbReference>
<dbReference type="EMBL" id="KZ857329">
    <property type="protein sequence ID" value="RDW27633.1"/>
    <property type="molecule type" value="Genomic_DNA"/>
</dbReference>
<dbReference type="VEuPathDB" id="FungiDB:YALI1_F34387g"/>
<accession>A0A1H6PN77</accession>
<dbReference type="EMBL" id="CP017558">
    <property type="protein sequence ID" value="AOW07763.1"/>
    <property type="molecule type" value="Genomic_DNA"/>
</dbReference>
<evidence type="ECO:0000256" key="5">
    <source>
        <dbReference type="ARBA" id="ARBA00023175"/>
    </source>
</evidence>
<evidence type="ECO:0000256" key="3">
    <source>
        <dbReference type="ARBA" id="ARBA00022840"/>
    </source>
</evidence>
<organism evidence="11 13">
    <name type="scientific">Yarrowia lipolytica</name>
    <name type="common">Candida lipolytica</name>
    <dbReference type="NCBI Taxonomy" id="4952"/>
    <lineage>
        <taxon>Eukaryota</taxon>
        <taxon>Fungi</taxon>
        <taxon>Dikarya</taxon>
        <taxon>Ascomycota</taxon>
        <taxon>Saccharomycotina</taxon>
        <taxon>Dipodascomycetes</taxon>
        <taxon>Dipodascales</taxon>
        <taxon>Dipodascales incertae sedis</taxon>
        <taxon>Yarrowia</taxon>
    </lineage>
</organism>
<keyword evidence="12" id="KW-0378">Hydrolase</keyword>
<evidence type="ECO:0000256" key="8">
    <source>
        <dbReference type="SAM" id="Coils"/>
    </source>
</evidence>
<dbReference type="SMART" id="SM00129">
    <property type="entry name" value="KISc"/>
    <property type="match status" value="1"/>
</dbReference>
<evidence type="ECO:0000256" key="4">
    <source>
        <dbReference type="ARBA" id="ARBA00023054"/>
    </source>
</evidence>
<evidence type="ECO:0000313" key="13">
    <source>
        <dbReference type="Proteomes" id="UP000182444"/>
    </source>
</evidence>
<evidence type="ECO:0000256" key="9">
    <source>
        <dbReference type="SAM" id="MobiDB-lite"/>
    </source>
</evidence>
<dbReference type="Proteomes" id="UP000256601">
    <property type="component" value="Unassembled WGS sequence"/>
</dbReference>
<dbReference type="Proteomes" id="UP000182444">
    <property type="component" value="Chromosome 1F"/>
</dbReference>
<dbReference type="GeneID" id="2907903"/>
<dbReference type="SUPFAM" id="SSF52540">
    <property type="entry name" value="P-loop containing nucleoside triphosphate hydrolases"/>
    <property type="match status" value="1"/>
</dbReference>
<dbReference type="VEuPathDB" id="FungiDB:YALI0_F27027g"/>
<dbReference type="Gene3D" id="3.40.850.10">
    <property type="entry name" value="Kinesin motor domain"/>
    <property type="match status" value="1"/>
</dbReference>
<feature type="compositionally biased region" description="Polar residues" evidence="9">
    <location>
        <begin position="512"/>
        <end position="526"/>
    </location>
</feature>
<feature type="domain" description="Kinesin motor" evidence="10">
    <location>
        <begin position="53"/>
        <end position="360"/>
    </location>
</feature>
<keyword evidence="4 8" id="KW-0175">Coiled coil</keyword>
<reference evidence="12 14" key="2">
    <citation type="submission" date="2018-07" db="EMBL/GenBank/DDBJ databases">
        <title>Draft Genome Assemblies for Five Robust Yarrowia lipolytica Strains Exhibiting High Lipid Production and Pentose Sugar Utilization and Sugar Alcohol Secretion from Undetoxified Lignocellulosic Biomass Hydrolysates.</title>
        <authorList>
            <consortium name="DOE Joint Genome Institute"/>
            <person name="Walker C."/>
            <person name="Ryu S."/>
            <person name="Na H."/>
            <person name="Zane M."/>
            <person name="LaButti K."/>
            <person name="Lipzen A."/>
            <person name="Haridas S."/>
            <person name="Barry K."/>
            <person name="Grigoriev I.V."/>
            <person name="Quarterman J."/>
            <person name="Slininger P."/>
            <person name="Dien B."/>
            <person name="Trinh C.T."/>
        </authorList>
    </citation>
    <scope>NUCLEOTIDE SEQUENCE [LARGE SCALE GENOMIC DNA]</scope>
    <source>
        <strain evidence="12 14">YB392</strain>
    </source>
</reference>
<dbReference type="Pfam" id="PF00225">
    <property type="entry name" value="Kinesin"/>
    <property type="match status" value="1"/>
</dbReference>
<dbReference type="KEGG" id="yli:2907903"/>
<dbReference type="InterPro" id="IPR027640">
    <property type="entry name" value="Kinesin-like_fam"/>
</dbReference>
<dbReference type="InterPro" id="IPR027417">
    <property type="entry name" value="P-loop_NTPase"/>
</dbReference>
<protein>
    <recommendedName>
        <fullName evidence="7">Kinesin-like protein</fullName>
    </recommendedName>
</protein>
<dbReference type="GO" id="GO:0008017">
    <property type="term" value="F:microtubule binding"/>
    <property type="evidence" value="ECO:0007669"/>
    <property type="project" value="InterPro"/>
</dbReference>
<dbReference type="InterPro" id="IPR036961">
    <property type="entry name" value="Kinesin_motor_dom_sf"/>
</dbReference>
<dbReference type="PROSITE" id="PS50067">
    <property type="entry name" value="KINESIN_MOTOR_2"/>
    <property type="match status" value="1"/>
</dbReference>
<evidence type="ECO:0000256" key="2">
    <source>
        <dbReference type="ARBA" id="ARBA00022741"/>
    </source>
</evidence>
<sequence>MRQFRPQTPSRPQTPVLRRPASTMSMRSNRMGDISPLRRPQTPLGNRETYQGTISVGVRVKPSTTKPTGPPAPQLQLSDNRIETDLGDFTFDNVYAPGCANRDVFESSVRDLVGHVMNGFNGTVFAYGMTGTGKTHSMQGTQADPGIIPLSAETLFAAAAKGDYKVRVSYLEIYNEHLNDLLNPGTPSEEIKLREDALRGVRAYGLKEVLVTSPAQLLDVVQQGDACRRTEGTEFNARSSRSHAVVQISVEGSSSALSPPISATLYLCDLAGSERAADNDERRKEGSFINKSLLTLALIIGRLSDQSTGSAHLPFRDSKLTRLLQPALSGKSLVSVLCTVHGDATAAMETLRFAARTKNISVSVRQNTLGGDARADRLQQQLDAARAEIETLKKGGASARTADDIPTTTRLSRLESENKILRERLEHSARMATAVNDPLEREKEYKSYIQHLERQLGTAEEARTMFGSQSPEKVFAYQRERIEELEADLVDKDKIISALNAVNRRKANMTSNMNTMPLSVSPTQLRNGARGHSPEKLSVVRDPQLNILGKEGFGKESLTQV</sequence>
<dbReference type="GO" id="GO:0005524">
    <property type="term" value="F:ATP binding"/>
    <property type="evidence" value="ECO:0007669"/>
    <property type="project" value="UniProtKB-UniRule"/>
</dbReference>
<evidence type="ECO:0000313" key="14">
    <source>
        <dbReference type="Proteomes" id="UP000256601"/>
    </source>
</evidence>
<dbReference type="InterPro" id="IPR019821">
    <property type="entry name" value="Kinesin_motor_CS"/>
</dbReference>
<dbReference type="PRINTS" id="PR00380">
    <property type="entry name" value="KINESINHEAVY"/>
</dbReference>
<keyword evidence="1 7" id="KW-0493">Microtubule</keyword>
<dbReference type="GO" id="GO:0005874">
    <property type="term" value="C:microtubule"/>
    <property type="evidence" value="ECO:0007669"/>
    <property type="project" value="UniProtKB-KW"/>
</dbReference>
<feature type="region of interest" description="Disordered" evidence="9">
    <location>
        <begin position="1"/>
        <end position="48"/>
    </location>
</feature>
<dbReference type="InterPro" id="IPR001752">
    <property type="entry name" value="Kinesin_motor_dom"/>
</dbReference>
<dbReference type="RefSeq" id="XP_505930.1">
    <property type="nucleotide sequence ID" value="XM_505930.1"/>
</dbReference>
<dbReference type="GO" id="GO:0007018">
    <property type="term" value="P:microtubule-based movement"/>
    <property type="evidence" value="ECO:0007669"/>
    <property type="project" value="InterPro"/>
</dbReference>
<reference evidence="11 13" key="1">
    <citation type="journal article" date="2016" name="PLoS ONE">
        <title>Sequence Assembly of Yarrowia lipolytica Strain W29/CLIB89 Shows Transposable Element Diversity.</title>
        <authorList>
            <person name="Magnan C."/>
            <person name="Yu J."/>
            <person name="Chang I."/>
            <person name="Jahn E."/>
            <person name="Kanomata Y."/>
            <person name="Wu J."/>
            <person name="Zeller M."/>
            <person name="Oakes M."/>
            <person name="Baldi P."/>
            <person name="Sandmeyer S."/>
        </authorList>
    </citation>
    <scope>NUCLEOTIDE SEQUENCE [LARGE SCALE GENOMIC DNA]</scope>
    <source>
        <strain evidence="11">CLIB89</strain>
        <strain evidence="13">CLIB89(W29)</strain>
    </source>
</reference>
<feature type="region of interest" description="Disordered" evidence="9">
    <location>
        <begin position="512"/>
        <end position="534"/>
    </location>
</feature>
<evidence type="ECO:0000259" key="10">
    <source>
        <dbReference type="PROSITE" id="PS50067"/>
    </source>
</evidence>